<dbReference type="PANTHER" id="PTHR46268:SF6">
    <property type="entry name" value="UNIVERSAL STRESS PROTEIN UP12"/>
    <property type="match status" value="1"/>
</dbReference>
<dbReference type="Pfam" id="PF00582">
    <property type="entry name" value="Usp"/>
    <property type="match status" value="2"/>
</dbReference>
<dbReference type="SUPFAM" id="SSF52402">
    <property type="entry name" value="Adenine nucleotide alpha hydrolases-like"/>
    <property type="match status" value="2"/>
</dbReference>
<keyword evidence="4" id="KW-1185">Reference proteome</keyword>
<reference evidence="3 4" key="1">
    <citation type="journal article" date="2019" name="Int. J. Syst. Evol. Microbiol.">
        <title>The Global Catalogue of Microorganisms (GCM) 10K type strain sequencing project: providing services to taxonomists for standard genome sequencing and annotation.</title>
        <authorList>
            <consortium name="The Broad Institute Genomics Platform"/>
            <consortium name="The Broad Institute Genome Sequencing Center for Infectious Disease"/>
            <person name="Wu L."/>
            <person name="Ma J."/>
        </authorList>
    </citation>
    <scope>NUCLEOTIDE SEQUENCE [LARGE SCALE GENOMIC DNA]</scope>
    <source>
        <strain evidence="3 4">JCM 16082</strain>
    </source>
</reference>
<dbReference type="InterPro" id="IPR006016">
    <property type="entry name" value="UspA"/>
</dbReference>
<dbReference type="Proteomes" id="UP001500507">
    <property type="component" value="Unassembled WGS sequence"/>
</dbReference>
<evidence type="ECO:0000259" key="2">
    <source>
        <dbReference type="Pfam" id="PF00582"/>
    </source>
</evidence>
<name>A0ABN1MEN1_9FLAO</name>
<comment type="similarity">
    <text evidence="1">Belongs to the universal stress protein A family.</text>
</comment>
<dbReference type="Gene3D" id="3.40.50.620">
    <property type="entry name" value="HUPs"/>
    <property type="match status" value="2"/>
</dbReference>
<evidence type="ECO:0000313" key="3">
    <source>
        <dbReference type="EMBL" id="GAA0871501.1"/>
    </source>
</evidence>
<proteinExistence type="inferred from homology"/>
<accession>A0ABN1MEN1</accession>
<feature type="domain" description="UspA" evidence="2">
    <location>
        <begin position="212"/>
        <end position="275"/>
    </location>
</feature>
<dbReference type="InterPro" id="IPR006015">
    <property type="entry name" value="Universal_stress_UspA"/>
</dbReference>
<dbReference type="CDD" id="cd00293">
    <property type="entry name" value="USP-like"/>
    <property type="match status" value="2"/>
</dbReference>
<dbReference type="PANTHER" id="PTHR46268">
    <property type="entry name" value="STRESS RESPONSE PROTEIN NHAX"/>
    <property type="match status" value="1"/>
</dbReference>
<evidence type="ECO:0000313" key="4">
    <source>
        <dbReference type="Proteomes" id="UP001500507"/>
    </source>
</evidence>
<comment type="caution">
    <text evidence="3">The sequence shown here is derived from an EMBL/GenBank/DDBJ whole genome shotgun (WGS) entry which is preliminary data.</text>
</comment>
<dbReference type="InterPro" id="IPR014729">
    <property type="entry name" value="Rossmann-like_a/b/a_fold"/>
</dbReference>
<gene>
    <name evidence="3" type="ORF">GCM10009117_06470</name>
</gene>
<sequence>MKKILVPTDFSPEAENALQVAAHLAKKHNAEIYLTHMLDLPMDLIDPMSDGSASDLPEAIFFMKLARKRFDEILSKDYLQGISVHETVDFYDAFDGIIAVSQEKECDVIIMGSRGASGLREIFIGSNTEKVVRQSPIPVMVIKNEHKEKFDIQKFVFATGFNMDTVETCRAAKAFAENLNASFEILSINISGKFKTSGEIQERINTFLVALGDTNVKVTIYNDKSIEKGIIHYANDNAVDMVGISTHGRKGIAHFFNASLSQSMVNHAKRPVVTFKINAESA</sequence>
<protein>
    <submittedName>
        <fullName evidence="3">Universal stress protein</fullName>
    </submittedName>
</protein>
<dbReference type="PRINTS" id="PR01438">
    <property type="entry name" value="UNVRSLSTRESS"/>
</dbReference>
<dbReference type="EMBL" id="BAAAFG010000002">
    <property type="protein sequence ID" value="GAA0871501.1"/>
    <property type="molecule type" value="Genomic_DNA"/>
</dbReference>
<organism evidence="3 4">
    <name type="scientific">Gangjinia marincola</name>
    <dbReference type="NCBI Taxonomy" id="578463"/>
    <lineage>
        <taxon>Bacteria</taxon>
        <taxon>Pseudomonadati</taxon>
        <taxon>Bacteroidota</taxon>
        <taxon>Flavobacteriia</taxon>
        <taxon>Flavobacteriales</taxon>
        <taxon>Flavobacteriaceae</taxon>
        <taxon>Gangjinia</taxon>
    </lineage>
</organism>
<feature type="domain" description="UspA" evidence="2">
    <location>
        <begin position="1"/>
        <end position="143"/>
    </location>
</feature>
<dbReference type="RefSeq" id="WP_343763788.1">
    <property type="nucleotide sequence ID" value="NZ_BAAAFG010000002.1"/>
</dbReference>
<evidence type="ECO:0000256" key="1">
    <source>
        <dbReference type="ARBA" id="ARBA00008791"/>
    </source>
</evidence>